<dbReference type="EMBL" id="KV875098">
    <property type="protein sequence ID" value="OIW28710.1"/>
    <property type="molecule type" value="Genomic_DNA"/>
</dbReference>
<name>A0A1J7IML1_9PEZI</name>
<organism evidence="2 3">
    <name type="scientific">Coniochaeta ligniaria NRRL 30616</name>
    <dbReference type="NCBI Taxonomy" id="1408157"/>
    <lineage>
        <taxon>Eukaryota</taxon>
        <taxon>Fungi</taxon>
        <taxon>Dikarya</taxon>
        <taxon>Ascomycota</taxon>
        <taxon>Pezizomycotina</taxon>
        <taxon>Sordariomycetes</taxon>
        <taxon>Sordariomycetidae</taxon>
        <taxon>Coniochaetales</taxon>
        <taxon>Coniochaetaceae</taxon>
        <taxon>Coniochaeta</taxon>
    </lineage>
</organism>
<gene>
    <name evidence="2" type="ORF">CONLIGDRAFT_715185</name>
</gene>
<keyword evidence="3" id="KW-1185">Reference proteome</keyword>
<accession>A0A1J7IML1</accession>
<dbReference type="Proteomes" id="UP000182658">
    <property type="component" value="Unassembled WGS sequence"/>
</dbReference>
<evidence type="ECO:0000313" key="2">
    <source>
        <dbReference type="EMBL" id="OIW28710.1"/>
    </source>
</evidence>
<dbReference type="AlphaFoldDB" id="A0A1J7IML1"/>
<evidence type="ECO:0000313" key="3">
    <source>
        <dbReference type="Proteomes" id="UP000182658"/>
    </source>
</evidence>
<proteinExistence type="predicted"/>
<dbReference type="InParanoid" id="A0A1J7IML1"/>
<feature type="compositionally biased region" description="Acidic residues" evidence="1">
    <location>
        <begin position="219"/>
        <end position="230"/>
    </location>
</feature>
<reference evidence="2 3" key="1">
    <citation type="submission" date="2016-10" db="EMBL/GenBank/DDBJ databases">
        <title>Draft genome sequence of Coniochaeta ligniaria NRRL30616, a lignocellulolytic fungus for bioabatement of inhibitors in plant biomass hydrolysates.</title>
        <authorList>
            <consortium name="DOE Joint Genome Institute"/>
            <person name="Jimenez D.J."/>
            <person name="Hector R.E."/>
            <person name="Riley R."/>
            <person name="Sun H."/>
            <person name="Grigoriev I.V."/>
            <person name="Van Elsas J.D."/>
            <person name="Nichols N.N."/>
        </authorList>
    </citation>
    <scope>NUCLEOTIDE SEQUENCE [LARGE SCALE GENOMIC DNA]</scope>
    <source>
        <strain evidence="2 3">NRRL 30616</strain>
    </source>
</reference>
<feature type="region of interest" description="Disordered" evidence="1">
    <location>
        <begin position="204"/>
        <end position="266"/>
    </location>
</feature>
<sequence length="325" mass="37004">MAPGQAITRGSVYFMQGFTFDDRPYNRRVTDTLESAWPYAHDGESKAVVVRKNLIAVFRIAILYAEWHDKQDLFYDALAEDLGWEADVCHAVIRRVVRARKAHRNDHGDDNGFFGQMKSDDLEKQLCPLVDQYRHAIANTKPLPLDTIRQNRIRVIRAATVAWIDSKPERLFCEAPPMLGAASHMQPISQYDEEIEEAELVSEEKVEVENEQMQGEQSDREEEQKDEEIGNGERGLEEIAGPHIVPPPPGTPRGPEGVEEAQSTQDDMELELAVAKWLANRHRERLMDPNVRPEAHRLLRDTGLYHVDEIVETYEKAINLQSGGS</sequence>
<evidence type="ECO:0000256" key="1">
    <source>
        <dbReference type="SAM" id="MobiDB-lite"/>
    </source>
</evidence>
<protein>
    <submittedName>
        <fullName evidence="2">Uncharacterized protein</fullName>
    </submittedName>
</protein>